<accession>A0ABS8CJG2</accession>
<name>A0ABS8CJG2_9RHOB</name>
<protein>
    <submittedName>
        <fullName evidence="5">Biotin-dependent carboxyltransferase</fullName>
    </submittedName>
</protein>
<keyword evidence="1" id="KW-0547">Nucleotide-binding</keyword>
<dbReference type="SMART" id="SM00797">
    <property type="entry name" value="AHS2"/>
    <property type="match status" value="1"/>
</dbReference>
<proteinExistence type="predicted"/>
<evidence type="ECO:0000256" key="3">
    <source>
        <dbReference type="ARBA" id="ARBA00022840"/>
    </source>
</evidence>
<dbReference type="Proteomes" id="UP001198571">
    <property type="component" value="Unassembled WGS sequence"/>
</dbReference>
<dbReference type="Pfam" id="PF02626">
    <property type="entry name" value="CT_A_B"/>
    <property type="match status" value="1"/>
</dbReference>
<dbReference type="InterPro" id="IPR029000">
    <property type="entry name" value="Cyclophilin-like_dom_sf"/>
</dbReference>
<evidence type="ECO:0000256" key="1">
    <source>
        <dbReference type="ARBA" id="ARBA00022741"/>
    </source>
</evidence>
<feature type="domain" description="Carboxyltransferase" evidence="4">
    <location>
        <begin position="27"/>
        <end position="302"/>
    </location>
</feature>
<keyword evidence="6" id="KW-1185">Reference proteome</keyword>
<evidence type="ECO:0000313" key="6">
    <source>
        <dbReference type="Proteomes" id="UP001198571"/>
    </source>
</evidence>
<keyword evidence="2" id="KW-0378">Hydrolase</keyword>
<organism evidence="5 6">
    <name type="scientific">Pseudogemmobacter faecipullorum</name>
    <dbReference type="NCBI Taxonomy" id="2755041"/>
    <lineage>
        <taxon>Bacteria</taxon>
        <taxon>Pseudomonadati</taxon>
        <taxon>Pseudomonadota</taxon>
        <taxon>Alphaproteobacteria</taxon>
        <taxon>Rhodobacterales</taxon>
        <taxon>Paracoccaceae</taxon>
        <taxon>Pseudogemmobacter</taxon>
    </lineage>
</organism>
<evidence type="ECO:0000256" key="2">
    <source>
        <dbReference type="ARBA" id="ARBA00022801"/>
    </source>
</evidence>
<evidence type="ECO:0000259" key="4">
    <source>
        <dbReference type="SMART" id="SM00797"/>
    </source>
</evidence>
<dbReference type="RefSeq" id="WP_226934445.1">
    <property type="nucleotide sequence ID" value="NZ_JACDXX010000004.1"/>
</dbReference>
<dbReference type="Gene3D" id="2.40.100.10">
    <property type="entry name" value="Cyclophilin-like"/>
    <property type="match status" value="1"/>
</dbReference>
<gene>
    <name evidence="5" type="ORF">H0485_05930</name>
</gene>
<dbReference type="EMBL" id="JACDXX010000004">
    <property type="protein sequence ID" value="MCB5409539.1"/>
    <property type="molecule type" value="Genomic_DNA"/>
</dbReference>
<evidence type="ECO:0000313" key="5">
    <source>
        <dbReference type="EMBL" id="MCB5409539.1"/>
    </source>
</evidence>
<dbReference type="PANTHER" id="PTHR43309:SF3">
    <property type="entry name" value="5-OXOPROLINASE SUBUNIT C"/>
    <property type="match status" value="1"/>
</dbReference>
<keyword evidence="3" id="KW-0067">ATP-binding</keyword>
<dbReference type="InterPro" id="IPR052708">
    <property type="entry name" value="PxpC"/>
</dbReference>
<dbReference type="SUPFAM" id="SSF50891">
    <property type="entry name" value="Cyclophilin-like"/>
    <property type="match status" value="1"/>
</dbReference>
<comment type="caution">
    <text evidence="5">The sequence shown here is derived from an EMBL/GenBank/DDBJ whole genome shotgun (WGS) entry which is preliminary data.</text>
</comment>
<reference evidence="5 6" key="1">
    <citation type="submission" date="2020-07" db="EMBL/GenBank/DDBJ databases">
        <title>Pseudogemmobacter sp. nov., isolated from poultry manure in Taiwan.</title>
        <authorList>
            <person name="Lin S.-Y."/>
            <person name="Tang Y.-S."/>
            <person name="Young C.-C."/>
        </authorList>
    </citation>
    <scope>NUCLEOTIDE SEQUENCE [LARGE SCALE GENOMIC DNA]</scope>
    <source>
        <strain evidence="5 6">CC-YST710</strain>
    </source>
</reference>
<dbReference type="PANTHER" id="PTHR43309">
    <property type="entry name" value="5-OXOPROLINASE SUBUNIT C"/>
    <property type="match status" value="1"/>
</dbReference>
<dbReference type="InterPro" id="IPR003778">
    <property type="entry name" value="CT_A_B"/>
</dbReference>
<sequence length="316" mass="33526">MAEALLAIRFAGPHVTLQDGGRPGWMRYGVPRSGAMDRLALQAANLALGNPARATVIEISRGGLQLSCSAGCVSFALAGGGFHTGLDGKPGAAWQRGQLREGQRLVIRPGLWGSWCYLAFAGEIVQPDWLGSTATHGPSGLGGRRLASGDQLQLRETRIRADLPQDFPCPVFARPRAALQITPGPQERFFAPGALDLLEQGGWQVSPASDRMGIRLQGPELKPLRLDMPSEPLLRGALQIAGDGVATVLMADHQTTGGYPKLATVLDCELDGFAQCRPGTPLSFRRVTAEAAIALARTRAAIQADWLGALARRSQG</sequence>